<sequence length="140" mass="14950">MKAVILTQHGGVENFAMQELPNPEVKEDEVLVRVRACSFNPADYQIRRGGPEANAVSSMVLGRDMAGVVEQVGRKVRLLREGDEVMAYASVMGSNGTNAEFISLPANVLGKKPANLSFEQAAAIPVVGLTRPADDQAVQA</sequence>
<name>A0A239LFI6_9BACT</name>
<evidence type="ECO:0000259" key="2">
    <source>
        <dbReference type="Pfam" id="PF08240"/>
    </source>
</evidence>
<organism evidence="3 4">
    <name type="scientific">Pontibacter ummariensis</name>
    <dbReference type="NCBI Taxonomy" id="1610492"/>
    <lineage>
        <taxon>Bacteria</taxon>
        <taxon>Pseudomonadati</taxon>
        <taxon>Bacteroidota</taxon>
        <taxon>Cytophagia</taxon>
        <taxon>Cytophagales</taxon>
        <taxon>Hymenobacteraceae</taxon>
        <taxon>Pontibacter</taxon>
    </lineage>
</organism>
<dbReference type="PANTHER" id="PTHR44154:SF1">
    <property type="entry name" value="QUINONE OXIDOREDUCTASE"/>
    <property type="match status" value="1"/>
</dbReference>
<dbReference type="Gene3D" id="3.90.180.10">
    <property type="entry name" value="Medium-chain alcohol dehydrogenases, catalytic domain"/>
    <property type="match status" value="1"/>
</dbReference>
<dbReference type="Pfam" id="PF08240">
    <property type="entry name" value="ADH_N"/>
    <property type="match status" value="1"/>
</dbReference>
<keyword evidence="4" id="KW-1185">Reference proteome</keyword>
<feature type="domain" description="Alcohol dehydrogenase-like N-terminal" evidence="2">
    <location>
        <begin position="27"/>
        <end position="113"/>
    </location>
</feature>
<dbReference type="OrthoDB" id="648910at2"/>
<protein>
    <submittedName>
        <fullName evidence="3">Alcohol dehydrogenase GroES-like domain-containing protein</fullName>
    </submittedName>
</protein>
<evidence type="ECO:0000313" key="4">
    <source>
        <dbReference type="Proteomes" id="UP000198432"/>
    </source>
</evidence>
<dbReference type="SUPFAM" id="SSF50129">
    <property type="entry name" value="GroES-like"/>
    <property type="match status" value="1"/>
</dbReference>
<evidence type="ECO:0000256" key="1">
    <source>
        <dbReference type="ARBA" id="ARBA00022857"/>
    </source>
</evidence>
<accession>A0A239LFI6</accession>
<dbReference type="InterPro" id="IPR011032">
    <property type="entry name" value="GroES-like_sf"/>
</dbReference>
<dbReference type="Proteomes" id="UP000198432">
    <property type="component" value="Unassembled WGS sequence"/>
</dbReference>
<dbReference type="PANTHER" id="PTHR44154">
    <property type="entry name" value="QUINONE OXIDOREDUCTASE"/>
    <property type="match status" value="1"/>
</dbReference>
<reference evidence="4" key="1">
    <citation type="submission" date="2017-06" db="EMBL/GenBank/DDBJ databases">
        <authorList>
            <person name="Varghese N."/>
            <person name="Submissions S."/>
        </authorList>
    </citation>
    <scope>NUCLEOTIDE SEQUENCE [LARGE SCALE GENOMIC DNA]</scope>
    <source>
        <strain evidence="4">NKM1</strain>
    </source>
</reference>
<gene>
    <name evidence="3" type="ORF">SAMN06296052_13925</name>
</gene>
<keyword evidence="1" id="KW-0521">NADP</keyword>
<dbReference type="InterPro" id="IPR013154">
    <property type="entry name" value="ADH-like_N"/>
</dbReference>
<dbReference type="InterPro" id="IPR051603">
    <property type="entry name" value="Zinc-ADH_QOR/CCCR"/>
</dbReference>
<dbReference type="AlphaFoldDB" id="A0A239LFI6"/>
<dbReference type="RefSeq" id="WP_089321789.1">
    <property type="nucleotide sequence ID" value="NZ_FZOQ01000039.1"/>
</dbReference>
<evidence type="ECO:0000313" key="3">
    <source>
        <dbReference type="EMBL" id="SNT28284.1"/>
    </source>
</evidence>
<dbReference type="EMBL" id="FZOQ01000039">
    <property type="protein sequence ID" value="SNT28284.1"/>
    <property type="molecule type" value="Genomic_DNA"/>
</dbReference>
<proteinExistence type="predicted"/>